<dbReference type="GO" id="GO:0005789">
    <property type="term" value="C:endoplasmic reticulum membrane"/>
    <property type="evidence" value="ECO:0007669"/>
    <property type="project" value="TreeGrafter"/>
</dbReference>
<dbReference type="PANTHER" id="PTHR34009">
    <property type="entry name" value="PROTEIN STAR"/>
    <property type="match status" value="1"/>
</dbReference>
<gene>
    <name evidence="2" type="ORF">SPIL2461_LOCUS16631</name>
</gene>
<keyword evidence="3" id="KW-1185">Reference proteome</keyword>
<dbReference type="Proteomes" id="UP000649617">
    <property type="component" value="Unassembled WGS sequence"/>
</dbReference>
<organism evidence="2 3">
    <name type="scientific">Symbiodinium pilosum</name>
    <name type="common">Dinoflagellate</name>
    <dbReference type="NCBI Taxonomy" id="2952"/>
    <lineage>
        <taxon>Eukaryota</taxon>
        <taxon>Sar</taxon>
        <taxon>Alveolata</taxon>
        <taxon>Dinophyceae</taxon>
        <taxon>Suessiales</taxon>
        <taxon>Symbiodiniaceae</taxon>
        <taxon>Symbiodinium</taxon>
    </lineage>
</organism>
<proteinExistence type="predicted"/>
<name>A0A812VQH0_SYMPI</name>
<comment type="caution">
    <text evidence="2">The sequence shown here is derived from an EMBL/GenBank/DDBJ whole genome shotgun (WGS) entry which is preliminary data.</text>
</comment>
<dbReference type="OrthoDB" id="2154188at2759"/>
<dbReference type="GO" id="GO:0006888">
    <property type="term" value="P:endoplasmic reticulum to Golgi vesicle-mediated transport"/>
    <property type="evidence" value="ECO:0007669"/>
    <property type="project" value="TreeGrafter"/>
</dbReference>
<evidence type="ECO:0000259" key="1">
    <source>
        <dbReference type="Pfam" id="PF05050"/>
    </source>
</evidence>
<dbReference type="AlphaFoldDB" id="A0A812VQH0"/>
<sequence length="253" mass="28245">MCLQTIFVSGSFAAEPRRCCLGLGTRSGTCFSSQSQFGEETTVIDAFGWHDKSDGVYVEIGALDGIKYSNTLSLHTCLGWTGLLVEGSPRNFHFLRRNLLTTRPENVVAHFGAVCAPPLTNTTFLRGRKHGAVDADIRHVSDTVTQDHAHHRRTTVPCKPMSWYLQSLPRGHVDFFSLDVEGAELEVLLTMNFNAVVVEVFMVELHAQAESDKVRGWKVRNLLENLGYQECQHAKVKYSGLFVRRQGPYVANC</sequence>
<evidence type="ECO:0000313" key="3">
    <source>
        <dbReference type="Proteomes" id="UP000649617"/>
    </source>
</evidence>
<dbReference type="Pfam" id="PF05050">
    <property type="entry name" value="Methyltransf_21"/>
    <property type="match status" value="1"/>
</dbReference>
<accession>A0A812VQH0</accession>
<evidence type="ECO:0000313" key="2">
    <source>
        <dbReference type="EMBL" id="CAE7632885.1"/>
    </source>
</evidence>
<dbReference type="InterPro" id="IPR006342">
    <property type="entry name" value="FkbM_mtfrase"/>
</dbReference>
<reference evidence="2" key="1">
    <citation type="submission" date="2021-02" db="EMBL/GenBank/DDBJ databases">
        <authorList>
            <person name="Dougan E. K."/>
            <person name="Rhodes N."/>
            <person name="Thang M."/>
            <person name="Chan C."/>
        </authorList>
    </citation>
    <scope>NUCLEOTIDE SEQUENCE</scope>
</reference>
<dbReference type="InterPro" id="IPR053202">
    <property type="entry name" value="EGF_Rcpt_Signaling_Reg"/>
</dbReference>
<dbReference type="Gene3D" id="3.40.50.150">
    <property type="entry name" value="Vaccinia Virus protein VP39"/>
    <property type="match status" value="1"/>
</dbReference>
<dbReference type="GO" id="GO:0005794">
    <property type="term" value="C:Golgi apparatus"/>
    <property type="evidence" value="ECO:0007669"/>
    <property type="project" value="TreeGrafter"/>
</dbReference>
<dbReference type="GO" id="GO:0016197">
    <property type="term" value="P:endosomal transport"/>
    <property type="evidence" value="ECO:0007669"/>
    <property type="project" value="TreeGrafter"/>
</dbReference>
<feature type="domain" description="Methyltransferase FkbM" evidence="1">
    <location>
        <begin position="59"/>
        <end position="229"/>
    </location>
</feature>
<dbReference type="EMBL" id="CAJNIZ010042697">
    <property type="protein sequence ID" value="CAE7632885.1"/>
    <property type="molecule type" value="Genomic_DNA"/>
</dbReference>
<dbReference type="GO" id="GO:0005886">
    <property type="term" value="C:plasma membrane"/>
    <property type="evidence" value="ECO:0007669"/>
    <property type="project" value="TreeGrafter"/>
</dbReference>
<dbReference type="PANTHER" id="PTHR34009:SF2">
    <property type="entry name" value="PROTEIN STAR"/>
    <property type="match status" value="1"/>
</dbReference>
<protein>
    <recommendedName>
        <fullName evidence="1">Methyltransferase FkbM domain-containing protein</fullName>
    </recommendedName>
</protein>
<dbReference type="SUPFAM" id="SSF53335">
    <property type="entry name" value="S-adenosyl-L-methionine-dependent methyltransferases"/>
    <property type="match status" value="1"/>
</dbReference>
<dbReference type="GO" id="GO:0031902">
    <property type="term" value="C:late endosome membrane"/>
    <property type="evidence" value="ECO:0007669"/>
    <property type="project" value="TreeGrafter"/>
</dbReference>
<dbReference type="InterPro" id="IPR029063">
    <property type="entry name" value="SAM-dependent_MTases_sf"/>
</dbReference>